<proteinExistence type="predicted"/>
<feature type="region of interest" description="Disordered" evidence="1">
    <location>
        <begin position="13"/>
        <end position="93"/>
    </location>
</feature>
<feature type="compositionally biased region" description="Polar residues" evidence="1">
    <location>
        <begin position="13"/>
        <end position="43"/>
    </location>
</feature>
<evidence type="ECO:0000313" key="3">
    <source>
        <dbReference type="Proteomes" id="UP000176998"/>
    </source>
</evidence>
<reference evidence="2 3" key="1">
    <citation type="submission" date="2016-09" db="EMBL/GenBank/DDBJ databases">
        <authorList>
            <person name="Capua I."/>
            <person name="De Benedictis P."/>
            <person name="Joannis T."/>
            <person name="Lombin L.H."/>
            <person name="Cattoli G."/>
        </authorList>
    </citation>
    <scope>NUCLEOTIDE SEQUENCE [LARGE SCALE GENOMIC DNA]</scope>
    <source>
        <strain evidence="2 3">IMI 309357</strain>
    </source>
</reference>
<evidence type="ECO:0000313" key="2">
    <source>
        <dbReference type="EMBL" id="OHE97684.1"/>
    </source>
</evidence>
<accession>A0A1G4B8I0</accession>
<keyword evidence="3" id="KW-1185">Reference proteome</keyword>
<name>A0A1G4B8I0_9PEZI</name>
<sequence>MLRMGLGLASHLGQTHVPSSPLGSTPQLTQTASAYTTPPSRTLSPAPPVIPDFTSPHLTLPRLTLHGNRPAFASRPSSPSILPSYSHTPLFGRDEDEENVLLALEIQKPGAVPKRSHHPTSAST</sequence>
<feature type="compositionally biased region" description="Low complexity" evidence="1">
    <location>
        <begin position="69"/>
        <end position="80"/>
    </location>
</feature>
<dbReference type="AlphaFoldDB" id="A0A1G4B8I0"/>
<dbReference type="GeneID" id="34560247"/>
<evidence type="ECO:0000256" key="1">
    <source>
        <dbReference type="SAM" id="MobiDB-lite"/>
    </source>
</evidence>
<dbReference type="RefSeq" id="XP_022474837.1">
    <property type="nucleotide sequence ID" value="XM_022618737.1"/>
</dbReference>
<organism evidence="2 3">
    <name type="scientific">Colletotrichum orchidophilum</name>
    <dbReference type="NCBI Taxonomy" id="1209926"/>
    <lineage>
        <taxon>Eukaryota</taxon>
        <taxon>Fungi</taxon>
        <taxon>Dikarya</taxon>
        <taxon>Ascomycota</taxon>
        <taxon>Pezizomycotina</taxon>
        <taxon>Sordariomycetes</taxon>
        <taxon>Hypocreomycetidae</taxon>
        <taxon>Glomerellales</taxon>
        <taxon>Glomerellaceae</taxon>
        <taxon>Colletotrichum</taxon>
    </lineage>
</organism>
<protein>
    <submittedName>
        <fullName evidence="2">Uncharacterized protein</fullName>
    </submittedName>
</protein>
<comment type="caution">
    <text evidence="2">The sequence shown here is derived from an EMBL/GenBank/DDBJ whole genome shotgun (WGS) entry which is preliminary data.</text>
</comment>
<dbReference type="Proteomes" id="UP000176998">
    <property type="component" value="Unassembled WGS sequence"/>
</dbReference>
<gene>
    <name evidence="2" type="ORF">CORC01_07099</name>
</gene>
<dbReference type="EMBL" id="MJBS01000055">
    <property type="protein sequence ID" value="OHE97684.1"/>
    <property type="molecule type" value="Genomic_DNA"/>
</dbReference>